<evidence type="ECO:0000256" key="3">
    <source>
        <dbReference type="SAM" id="MobiDB-lite"/>
    </source>
</evidence>
<name>A0A8K0GBT1_IGNLU</name>
<dbReference type="InterPro" id="IPR013761">
    <property type="entry name" value="SAM/pointed_sf"/>
</dbReference>
<evidence type="ECO:0000256" key="2">
    <source>
        <dbReference type="PROSITE-ProRule" id="PRU00192"/>
    </source>
</evidence>
<dbReference type="SMART" id="SM00454">
    <property type="entry name" value="SAM"/>
    <property type="match status" value="1"/>
</dbReference>
<dbReference type="SUPFAM" id="SSF47769">
    <property type="entry name" value="SAM/Pointed domain"/>
    <property type="match status" value="1"/>
</dbReference>
<dbReference type="EMBL" id="VTPC01008672">
    <property type="protein sequence ID" value="KAF2892573.1"/>
    <property type="molecule type" value="Genomic_DNA"/>
</dbReference>
<comment type="caution">
    <text evidence="6">The sequence shown here is derived from an EMBL/GenBank/DDBJ whole genome shotgun (WGS) entry which is preliminary data.</text>
</comment>
<dbReference type="PROSITE" id="PS50105">
    <property type="entry name" value="SAM_DOMAIN"/>
    <property type="match status" value="1"/>
</dbReference>
<keyword evidence="7" id="KW-1185">Reference proteome</keyword>
<dbReference type="InterPro" id="IPR036028">
    <property type="entry name" value="SH3-like_dom_sf"/>
</dbReference>
<sequence>MYDEDARVLAPTAHGHDRGHWYDEPPYESDPEDFLMGSSPGPTATIQNGRVCFTLNQRQESRGEGVISLRSAGDISLPRDIPTASTPRGAPRRGLILPQAGHPPTIIPLTHSRSARDRESGDYAGSDIQSISSRLSTLSVDTSRSDQPVEFQHIDNKTRQYRKGHTYRNEECLSPSQSSDYEDQDDFENCSQQIGTVHVSSDGRSTGVCNLVGKVRGLRQDVQRKISKLRNESLVEQEKRAEQAFPCSASSIESLPSGSGSSTQALVRAGSNHSSISVEDVDSSPADPQIIGRARALVDFTPTPYDKDVLKFKKGDIIDILSMNASGQWKGICHGRKGTFKFINVELLSERSIRSKKEMKWHRNIKGKPASVEDLLRTINMQEHISVFVLNGYEDLELFKEIEPSDLDYLGIINSEHRAKILTAVQFLHDLDSGSEGDIAGSSSEGDDHNKCRALGISGTCSPFERRQFPRDSGCYDASLKSTQQTHHTSPQDESDTSDNNGFCDTTNNLDSVVEQCNNEILARVRQAQKNALNLKEDAAYQPNITNHSNLPNSASTDKIQQKAKDSYVGIHGQTTLIDPCRRNLLNRSSYRKNNLNMEETCEADQKLTTVKYVVGGNNELSLGEGGNTGNLVGRSGCPSEKSSDSGVSSSSLSSANQKDGRQPVFPQGENVRGINNFSSCANRTTSNAAK</sequence>
<feature type="region of interest" description="Disordered" evidence="3">
    <location>
        <begin position="77"/>
        <end position="126"/>
    </location>
</feature>
<dbReference type="OrthoDB" id="10047268at2759"/>
<dbReference type="Pfam" id="PF07653">
    <property type="entry name" value="SH3_2"/>
    <property type="match status" value="1"/>
</dbReference>
<feature type="domain" description="SH3" evidence="4">
    <location>
        <begin position="289"/>
        <end position="350"/>
    </location>
</feature>
<dbReference type="SUPFAM" id="SSF50044">
    <property type="entry name" value="SH3-domain"/>
    <property type="match status" value="1"/>
</dbReference>
<dbReference type="InterPro" id="IPR001660">
    <property type="entry name" value="SAM"/>
</dbReference>
<evidence type="ECO:0008006" key="8">
    <source>
        <dbReference type="Google" id="ProtNLM"/>
    </source>
</evidence>
<feature type="compositionally biased region" description="Low complexity" evidence="3">
    <location>
        <begin position="645"/>
        <end position="655"/>
    </location>
</feature>
<dbReference type="Gene3D" id="2.30.30.40">
    <property type="entry name" value="SH3 Domains"/>
    <property type="match status" value="1"/>
</dbReference>
<organism evidence="6 7">
    <name type="scientific">Ignelater luminosus</name>
    <name type="common">Cucubano</name>
    <name type="synonym">Pyrophorus luminosus</name>
    <dbReference type="NCBI Taxonomy" id="2038154"/>
    <lineage>
        <taxon>Eukaryota</taxon>
        <taxon>Metazoa</taxon>
        <taxon>Ecdysozoa</taxon>
        <taxon>Arthropoda</taxon>
        <taxon>Hexapoda</taxon>
        <taxon>Insecta</taxon>
        <taxon>Pterygota</taxon>
        <taxon>Neoptera</taxon>
        <taxon>Endopterygota</taxon>
        <taxon>Coleoptera</taxon>
        <taxon>Polyphaga</taxon>
        <taxon>Elateriformia</taxon>
        <taxon>Elateroidea</taxon>
        <taxon>Elateridae</taxon>
        <taxon>Agrypninae</taxon>
        <taxon>Pyrophorini</taxon>
        <taxon>Ignelater</taxon>
    </lineage>
</organism>
<dbReference type="Gene3D" id="1.10.150.50">
    <property type="entry name" value="Transcription Factor, Ets-1"/>
    <property type="match status" value="1"/>
</dbReference>
<reference evidence="6" key="1">
    <citation type="submission" date="2019-08" db="EMBL/GenBank/DDBJ databases">
        <title>The genome of the North American firefly Photinus pyralis.</title>
        <authorList>
            <consortium name="Photinus pyralis genome working group"/>
            <person name="Fallon T.R."/>
            <person name="Sander Lower S.E."/>
            <person name="Weng J.-K."/>
        </authorList>
    </citation>
    <scope>NUCLEOTIDE SEQUENCE</scope>
    <source>
        <strain evidence="6">TRF0915ILg1</strain>
        <tissue evidence="6">Whole body</tissue>
    </source>
</reference>
<gene>
    <name evidence="6" type="ORF">ILUMI_13605</name>
</gene>
<feature type="region of interest" description="Disordered" evidence="3">
    <location>
        <begin position="475"/>
        <end position="504"/>
    </location>
</feature>
<dbReference type="PANTHER" id="PTHR12301">
    <property type="entry name" value="SAM-DOMAIN, SH3 AND NUCLEAR LOCALIZATION SIGNALS PROTEIN RELATED"/>
    <property type="match status" value="1"/>
</dbReference>
<dbReference type="Pfam" id="PF00536">
    <property type="entry name" value="SAM_1"/>
    <property type="match status" value="1"/>
</dbReference>
<dbReference type="InterPro" id="IPR051725">
    <property type="entry name" value="SAM-SH3_domain_protein"/>
</dbReference>
<dbReference type="InterPro" id="IPR001452">
    <property type="entry name" value="SH3_domain"/>
</dbReference>
<feature type="domain" description="SAM" evidence="5">
    <location>
        <begin position="367"/>
        <end position="431"/>
    </location>
</feature>
<protein>
    <recommendedName>
        <fullName evidence="8">SAM and SH3 domain-containing protein 3</fullName>
    </recommendedName>
</protein>
<evidence type="ECO:0000313" key="7">
    <source>
        <dbReference type="Proteomes" id="UP000801492"/>
    </source>
</evidence>
<evidence type="ECO:0000259" key="4">
    <source>
        <dbReference type="PROSITE" id="PS50002"/>
    </source>
</evidence>
<evidence type="ECO:0000313" key="6">
    <source>
        <dbReference type="EMBL" id="KAF2892573.1"/>
    </source>
</evidence>
<dbReference type="SMART" id="SM00326">
    <property type="entry name" value="SH3"/>
    <property type="match status" value="1"/>
</dbReference>
<dbReference type="Proteomes" id="UP000801492">
    <property type="component" value="Unassembled WGS sequence"/>
</dbReference>
<keyword evidence="1 2" id="KW-0728">SH3 domain</keyword>
<dbReference type="PROSITE" id="PS50002">
    <property type="entry name" value="SH3"/>
    <property type="match status" value="1"/>
</dbReference>
<evidence type="ECO:0000259" key="5">
    <source>
        <dbReference type="PROSITE" id="PS50105"/>
    </source>
</evidence>
<evidence type="ECO:0000256" key="1">
    <source>
        <dbReference type="ARBA" id="ARBA00022443"/>
    </source>
</evidence>
<proteinExistence type="predicted"/>
<feature type="compositionally biased region" description="Polar residues" evidence="3">
    <location>
        <begin position="480"/>
        <end position="489"/>
    </location>
</feature>
<dbReference type="AlphaFoldDB" id="A0A8K0GBT1"/>
<dbReference type="PANTHER" id="PTHR12301:SF10">
    <property type="match status" value="1"/>
</dbReference>
<feature type="region of interest" description="Disordered" evidence="3">
    <location>
        <begin position="620"/>
        <end position="691"/>
    </location>
</feature>
<accession>A0A8K0GBT1</accession>
<feature type="compositionally biased region" description="Polar residues" evidence="3">
    <location>
        <begin position="674"/>
        <end position="691"/>
    </location>
</feature>